<dbReference type="GO" id="GO:0003677">
    <property type="term" value="F:DNA binding"/>
    <property type="evidence" value="ECO:0007669"/>
    <property type="project" value="InterPro"/>
</dbReference>
<evidence type="ECO:0000313" key="2">
    <source>
        <dbReference type="EMBL" id="MCD5312728.1"/>
    </source>
</evidence>
<dbReference type="SMART" id="SM00530">
    <property type="entry name" value="HTH_XRE"/>
    <property type="match status" value="1"/>
</dbReference>
<gene>
    <name evidence="2" type="ORF">LR394_17625</name>
</gene>
<accession>A0A9X1NEN2</accession>
<dbReference type="Pfam" id="PF19054">
    <property type="entry name" value="DUF5753"/>
    <property type="match status" value="1"/>
</dbReference>
<proteinExistence type="predicted"/>
<dbReference type="Pfam" id="PF13560">
    <property type="entry name" value="HTH_31"/>
    <property type="match status" value="1"/>
</dbReference>
<dbReference type="InterPro" id="IPR043917">
    <property type="entry name" value="DUF5753"/>
</dbReference>
<dbReference type="AlphaFoldDB" id="A0A9X1NEN2"/>
<dbReference type="InterPro" id="IPR001387">
    <property type="entry name" value="Cro/C1-type_HTH"/>
</dbReference>
<protein>
    <submittedName>
        <fullName evidence="2">Helix-turn-helix domain-containing protein</fullName>
    </submittedName>
</protein>
<dbReference type="SUPFAM" id="SSF47413">
    <property type="entry name" value="lambda repressor-like DNA-binding domains"/>
    <property type="match status" value="1"/>
</dbReference>
<organism evidence="2 3">
    <name type="scientific">Kineosporia babensis</name>
    <dbReference type="NCBI Taxonomy" id="499548"/>
    <lineage>
        <taxon>Bacteria</taxon>
        <taxon>Bacillati</taxon>
        <taxon>Actinomycetota</taxon>
        <taxon>Actinomycetes</taxon>
        <taxon>Kineosporiales</taxon>
        <taxon>Kineosporiaceae</taxon>
        <taxon>Kineosporia</taxon>
    </lineage>
</organism>
<reference evidence="2" key="1">
    <citation type="submission" date="2021-11" db="EMBL/GenBank/DDBJ databases">
        <title>Streptomyces corallinus and Kineosporia corallina sp. nov., two new coral-derived marine actinobacteria.</title>
        <authorList>
            <person name="Buangrab K."/>
            <person name="Sutthacheep M."/>
            <person name="Yeemin T."/>
            <person name="Harunari E."/>
            <person name="Igarashi Y."/>
            <person name="Sripreechasak P."/>
            <person name="Kanchanasin P."/>
            <person name="Tanasupawat S."/>
            <person name="Phongsopitanun W."/>
        </authorList>
    </citation>
    <scope>NUCLEOTIDE SEQUENCE</scope>
    <source>
        <strain evidence="2">JCM 31032</strain>
    </source>
</reference>
<dbReference type="InterPro" id="IPR010982">
    <property type="entry name" value="Lambda_DNA-bd_dom_sf"/>
</dbReference>
<evidence type="ECO:0000259" key="1">
    <source>
        <dbReference type="SMART" id="SM00530"/>
    </source>
</evidence>
<feature type="domain" description="HTH cro/C1-type" evidence="1">
    <location>
        <begin position="17"/>
        <end position="79"/>
    </location>
</feature>
<keyword evidence="3" id="KW-1185">Reference proteome</keyword>
<sequence length="282" mass="31168">MTQKASAATQRRSVGRQLRAAREECFSDRADKELPVADAAAALRVNPRTIRRLENGEVKPNYTLVESACRLYGLAPEKTARILEMVDQADEDEWHEKYGQDIAPWLVQLLDLEAVADRIHIVESLVPGVCQTPAYAAALAVKSPKRVDDPDYARRLAAIRGQRAQNVFGRTENCVTLLLDEAALLRQVGGPKVMAEQVAHLRELDTKPNVSIHVLPFASGATAAHKGGVTILEFNDSKEPDIAYVETYLSGHYSVKPSMLVELRVRCASLLTQAIQLKEYTP</sequence>
<name>A0A9X1NEN2_9ACTN</name>
<comment type="caution">
    <text evidence="2">The sequence shown here is derived from an EMBL/GenBank/DDBJ whole genome shotgun (WGS) entry which is preliminary data.</text>
</comment>
<dbReference type="RefSeq" id="WP_231443249.1">
    <property type="nucleotide sequence ID" value="NZ_JAJOMB010000009.1"/>
</dbReference>
<dbReference type="Proteomes" id="UP001138997">
    <property type="component" value="Unassembled WGS sequence"/>
</dbReference>
<dbReference type="Gene3D" id="1.10.260.40">
    <property type="entry name" value="lambda repressor-like DNA-binding domains"/>
    <property type="match status" value="1"/>
</dbReference>
<dbReference type="EMBL" id="JAJOMB010000009">
    <property type="protein sequence ID" value="MCD5312728.1"/>
    <property type="molecule type" value="Genomic_DNA"/>
</dbReference>
<dbReference type="CDD" id="cd00093">
    <property type="entry name" value="HTH_XRE"/>
    <property type="match status" value="1"/>
</dbReference>
<evidence type="ECO:0000313" key="3">
    <source>
        <dbReference type="Proteomes" id="UP001138997"/>
    </source>
</evidence>